<dbReference type="Proteomes" id="UP000612808">
    <property type="component" value="Unassembled WGS sequence"/>
</dbReference>
<dbReference type="PANTHER" id="PTHR13887">
    <property type="entry name" value="GLUTATHIONE S-TRANSFERASE KAPPA"/>
    <property type="match status" value="1"/>
</dbReference>
<dbReference type="InterPro" id="IPR036249">
    <property type="entry name" value="Thioredoxin-like_sf"/>
</dbReference>
<dbReference type="RefSeq" id="WP_203663426.1">
    <property type="nucleotide sequence ID" value="NZ_BAAAZM010000005.1"/>
</dbReference>
<evidence type="ECO:0000313" key="7">
    <source>
        <dbReference type="EMBL" id="GID15219.1"/>
    </source>
</evidence>
<dbReference type="EMBL" id="BOMB01000040">
    <property type="protein sequence ID" value="GID15219.1"/>
    <property type="molecule type" value="Genomic_DNA"/>
</dbReference>
<evidence type="ECO:0000259" key="6">
    <source>
        <dbReference type="Pfam" id="PF13462"/>
    </source>
</evidence>
<organism evidence="7 8">
    <name type="scientific">Actinocatenispora rupis</name>
    <dbReference type="NCBI Taxonomy" id="519421"/>
    <lineage>
        <taxon>Bacteria</taxon>
        <taxon>Bacillati</taxon>
        <taxon>Actinomycetota</taxon>
        <taxon>Actinomycetes</taxon>
        <taxon>Micromonosporales</taxon>
        <taxon>Micromonosporaceae</taxon>
        <taxon>Actinocatenispora</taxon>
    </lineage>
</organism>
<dbReference type="Pfam" id="PF13462">
    <property type="entry name" value="Thioredoxin_4"/>
    <property type="match status" value="1"/>
</dbReference>
<gene>
    <name evidence="7" type="ORF">Aru02nite_61080</name>
</gene>
<name>A0A8J3JEH1_9ACTN</name>
<evidence type="ECO:0000256" key="1">
    <source>
        <dbReference type="ARBA" id="ARBA00005791"/>
    </source>
</evidence>
<keyword evidence="8" id="KW-1185">Reference proteome</keyword>
<dbReference type="InterPro" id="IPR012336">
    <property type="entry name" value="Thioredoxin-like_fold"/>
</dbReference>
<dbReference type="GO" id="GO:0016491">
    <property type="term" value="F:oxidoreductase activity"/>
    <property type="evidence" value="ECO:0007669"/>
    <property type="project" value="UniProtKB-KW"/>
</dbReference>
<dbReference type="AlphaFoldDB" id="A0A8J3JEH1"/>
<dbReference type="Gene3D" id="3.40.30.10">
    <property type="entry name" value="Glutaredoxin"/>
    <property type="match status" value="1"/>
</dbReference>
<keyword evidence="4" id="KW-1015">Disulfide bond</keyword>
<comment type="similarity">
    <text evidence="1">Belongs to the thioredoxin family. DsbA subfamily.</text>
</comment>
<feature type="domain" description="Thioredoxin-like fold" evidence="6">
    <location>
        <begin position="80"/>
        <end position="233"/>
    </location>
</feature>
<evidence type="ECO:0000256" key="5">
    <source>
        <dbReference type="ARBA" id="ARBA00023284"/>
    </source>
</evidence>
<dbReference type="CDD" id="cd02972">
    <property type="entry name" value="DsbA_family"/>
    <property type="match status" value="1"/>
</dbReference>
<evidence type="ECO:0000256" key="3">
    <source>
        <dbReference type="ARBA" id="ARBA00023002"/>
    </source>
</evidence>
<protein>
    <submittedName>
        <fullName evidence="7">DSBA oxidoreductase</fullName>
    </submittedName>
</protein>
<reference evidence="7" key="1">
    <citation type="submission" date="2021-01" db="EMBL/GenBank/DDBJ databases">
        <title>Whole genome shotgun sequence of Actinocatenispora rupis NBRC 107355.</title>
        <authorList>
            <person name="Komaki H."/>
            <person name="Tamura T."/>
        </authorList>
    </citation>
    <scope>NUCLEOTIDE SEQUENCE</scope>
    <source>
        <strain evidence="7">NBRC 107355</strain>
    </source>
</reference>
<comment type="caution">
    <text evidence="7">The sequence shown here is derived from an EMBL/GenBank/DDBJ whole genome shotgun (WGS) entry which is preliminary data.</text>
</comment>
<evidence type="ECO:0000313" key="8">
    <source>
        <dbReference type="Proteomes" id="UP000612808"/>
    </source>
</evidence>
<sequence length="241" mass="25509">MSSRKNQRRAQQAVRAQLAAERRRRRMIWTSVLAAVVVLVAGGVTGAIVLTQRDARDSAAYAVPDTATRDDPGLRLGQGPVRVDVYFDYMCPNCKEFESLASSVLTSFVSTQKITLVYHPLDYLDSASAGTRYSTRSAAAAGCAADAGKLPDFTNALFGRQPKEKSSGLTNAQIVAAGKAAGITDASFATCVTSQKYRDWVSHVSNQASGKGVQSTPSVFVNDKQVDPSATALANAINAAA</sequence>
<keyword evidence="5" id="KW-0676">Redox-active center</keyword>
<dbReference type="PANTHER" id="PTHR13887:SF14">
    <property type="entry name" value="DISULFIDE BOND FORMATION PROTEIN D"/>
    <property type="match status" value="1"/>
</dbReference>
<proteinExistence type="inferred from homology"/>
<evidence type="ECO:0000256" key="4">
    <source>
        <dbReference type="ARBA" id="ARBA00023157"/>
    </source>
</evidence>
<evidence type="ECO:0000256" key="2">
    <source>
        <dbReference type="ARBA" id="ARBA00022729"/>
    </source>
</evidence>
<accession>A0A8J3JEH1</accession>
<dbReference type="SUPFAM" id="SSF52833">
    <property type="entry name" value="Thioredoxin-like"/>
    <property type="match status" value="1"/>
</dbReference>
<keyword evidence="2" id="KW-0732">Signal</keyword>
<keyword evidence="3" id="KW-0560">Oxidoreductase</keyword>